<feature type="compositionally biased region" description="Basic and acidic residues" evidence="1">
    <location>
        <begin position="323"/>
        <end position="340"/>
    </location>
</feature>
<dbReference type="SUPFAM" id="SSF53955">
    <property type="entry name" value="Lysozyme-like"/>
    <property type="match status" value="1"/>
</dbReference>
<evidence type="ECO:0000256" key="1">
    <source>
        <dbReference type="SAM" id="MobiDB-lite"/>
    </source>
</evidence>
<dbReference type="Pfam" id="PF05838">
    <property type="entry name" value="Glyco_hydro_108"/>
    <property type="match status" value="1"/>
</dbReference>
<feature type="region of interest" description="Disordered" evidence="1">
    <location>
        <begin position="323"/>
        <end position="349"/>
    </location>
</feature>
<dbReference type="AlphaFoldDB" id="V5SET0"/>
<dbReference type="OrthoDB" id="9815229at2"/>
<dbReference type="InterPro" id="IPR013423">
    <property type="entry name" value="CHP02594"/>
</dbReference>
<dbReference type="EMBL" id="CP006912">
    <property type="protein sequence ID" value="AHB49033.1"/>
    <property type="molecule type" value="Genomic_DNA"/>
</dbReference>
<dbReference type="Proteomes" id="UP000018542">
    <property type="component" value="Chromosome"/>
</dbReference>
<dbReference type="Pfam" id="PF09374">
    <property type="entry name" value="PG_binding_3"/>
    <property type="match status" value="1"/>
</dbReference>
<dbReference type="PATRIC" id="fig|1029756.8.peg.2587"/>
<evidence type="ECO:0000313" key="4">
    <source>
        <dbReference type="EMBL" id="AHB49033.1"/>
    </source>
</evidence>
<feature type="domain" description="TtsA-like Glycoside hydrolase family 108" evidence="2">
    <location>
        <begin position="157"/>
        <end position="247"/>
    </location>
</feature>
<keyword evidence="5" id="KW-1185">Reference proteome</keyword>
<name>V5SET0_9HYPH</name>
<evidence type="ECO:0000259" key="2">
    <source>
        <dbReference type="Pfam" id="PF05838"/>
    </source>
</evidence>
<protein>
    <submittedName>
        <fullName evidence="4">Uncharacterized protein</fullName>
    </submittedName>
</protein>
<dbReference type="RefSeq" id="WP_023787829.1">
    <property type="nucleotide sequence ID" value="NC_022997.1"/>
</dbReference>
<accession>V5SET0</accession>
<sequence length="430" mass="47654">MDDARWLKEAWREFGQAEQAGARANPRIVSLFRDAGHPKVTRDEVAWCAAYLGACLERAGTRSTRSLMARSYLSWGQRLSEPRMGAVAVFSRGRNPALGHVGFWLGETDEHVVLLGGNQGNAVSVARYPKSRLLDLRWPEMRAETQQDETLFERALAHVLKMEGGYTDDPHDPGGPTNKGITLAVFALWRKVRLSAANRARMVRDLKRIDDATVREIYRRRYWDVARCAEMPAPLALMHFDAAVNHGPVTAIRILQEAVGTTVDGKIGPLTRAAISRMPLADALAAYAAIRERRYRALPHFPRFGRGWLRRVNATLKLARAIEAETQREPSDKREGENEMSKTPTTSGNGKWWGHSITIWGTIVTMLSVVVPAMAPVTGIDISGDEVRDAGEQSVEAIQAVGALIGTLLTIFGRMRASQPIARALFKGKE</sequence>
<evidence type="ECO:0000259" key="3">
    <source>
        <dbReference type="Pfam" id="PF09374"/>
    </source>
</evidence>
<dbReference type="CDD" id="cd13926">
    <property type="entry name" value="N-acetylmuramidase_GH108"/>
    <property type="match status" value="1"/>
</dbReference>
<proteinExistence type="predicted"/>
<organism evidence="4 5">
    <name type="scientific">Hyphomicrobium nitrativorans NL23</name>
    <dbReference type="NCBI Taxonomy" id="1029756"/>
    <lineage>
        <taxon>Bacteria</taxon>
        <taxon>Pseudomonadati</taxon>
        <taxon>Pseudomonadota</taxon>
        <taxon>Alphaproteobacteria</taxon>
        <taxon>Hyphomicrobiales</taxon>
        <taxon>Hyphomicrobiaceae</taxon>
        <taxon>Hyphomicrobium</taxon>
    </lineage>
</organism>
<dbReference type="InterPro" id="IPR023346">
    <property type="entry name" value="Lysozyme-like_dom_sf"/>
</dbReference>
<dbReference type="Gene3D" id="1.20.141.10">
    <property type="entry name" value="Chitosanase, subunit A, domain 1"/>
    <property type="match status" value="1"/>
</dbReference>
<dbReference type="HOGENOM" id="CLU_626673_0_0_5"/>
<reference evidence="4 5" key="1">
    <citation type="journal article" date="2014" name="Genome Announc.">
        <title>Complete Genome Sequence of Hyphomicrobium nitrativorans Strain NL23, a Denitrifying Bacterium Isolated from Biofilm of a Methanol-Fed Denitrification System Treating Seawater at the Montreal Biodome.</title>
        <authorList>
            <person name="Martineau C."/>
            <person name="Villeneuve C."/>
            <person name="Mauffrey F."/>
            <person name="Villemur R."/>
        </authorList>
    </citation>
    <scope>NUCLEOTIDE SEQUENCE [LARGE SCALE GENOMIC DNA]</scope>
    <source>
        <strain evidence="4">NL23</strain>
    </source>
</reference>
<feature type="domain" description="Peptidoglycan binding" evidence="3">
    <location>
        <begin position="251"/>
        <end position="311"/>
    </location>
</feature>
<dbReference type="InterPro" id="IPR018537">
    <property type="entry name" value="Peptidoglycan-bd_3"/>
</dbReference>
<gene>
    <name evidence="4" type="ORF">W911_12455</name>
</gene>
<dbReference type="InterPro" id="IPR008565">
    <property type="entry name" value="TtsA-like_GH18_dom"/>
</dbReference>
<evidence type="ECO:0000313" key="5">
    <source>
        <dbReference type="Proteomes" id="UP000018542"/>
    </source>
</evidence>
<dbReference type="KEGG" id="hni:W911_12455"/>
<dbReference type="NCBIfam" id="TIGR02594">
    <property type="entry name" value="TIGR02594 family protein"/>
    <property type="match status" value="1"/>
</dbReference>
<dbReference type="STRING" id="1029756.W911_12455"/>